<keyword evidence="2" id="KW-0808">Transferase</keyword>
<keyword evidence="1" id="KW-0963">Cytoplasm</keyword>
<dbReference type="Pfam" id="PF08545">
    <property type="entry name" value="ACP_syn_III"/>
    <property type="match status" value="1"/>
</dbReference>
<dbReference type="GO" id="GO:0044550">
    <property type="term" value="P:secondary metabolite biosynthetic process"/>
    <property type="evidence" value="ECO:0007669"/>
    <property type="project" value="TreeGrafter"/>
</dbReference>
<keyword evidence="3" id="KW-0012">Acyltransferase</keyword>
<dbReference type="AlphaFoldDB" id="A0A918R291"/>
<reference evidence="7" key="1">
    <citation type="journal article" date="2014" name="Int. J. Syst. Evol. Microbiol.">
        <title>Complete genome sequence of Corynebacterium casei LMG S-19264T (=DSM 44701T), isolated from a smear-ripened cheese.</title>
        <authorList>
            <consortium name="US DOE Joint Genome Institute (JGI-PGF)"/>
            <person name="Walter F."/>
            <person name="Albersmeier A."/>
            <person name="Kalinowski J."/>
            <person name="Ruckert C."/>
        </authorList>
    </citation>
    <scope>NUCLEOTIDE SEQUENCE</scope>
    <source>
        <strain evidence="7">JCM 5016</strain>
    </source>
</reference>
<dbReference type="GO" id="GO:0004315">
    <property type="term" value="F:3-oxoacyl-[acyl-carrier-protein] synthase activity"/>
    <property type="evidence" value="ECO:0007669"/>
    <property type="project" value="InterPro"/>
</dbReference>
<evidence type="ECO:0000256" key="3">
    <source>
        <dbReference type="ARBA" id="ARBA00023315"/>
    </source>
</evidence>
<feature type="domain" description="Beta-ketoacyl-[acyl-carrier-protein] synthase III N-terminal" evidence="6">
    <location>
        <begin position="107"/>
        <end position="183"/>
    </location>
</feature>
<feature type="region of interest" description="Disordered" evidence="4">
    <location>
        <begin position="339"/>
        <end position="365"/>
    </location>
</feature>
<dbReference type="CDD" id="cd00827">
    <property type="entry name" value="init_cond_enzymes"/>
    <property type="match status" value="1"/>
</dbReference>
<dbReference type="EMBL" id="BMWH01000005">
    <property type="protein sequence ID" value="GGZ81484.1"/>
    <property type="molecule type" value="Genomic_DNA"/>
</dbReference>
<dbReference type="PANTHER" id="PTHR34069">
    <property type="entry name" value="3-OXOACYL-[ACYL-CARRIER-PROTEIN] SYNTHASE 3"/>
    <property type="match status" value="1"/>
</dbReference>
<organism evidence="7 8">
    <name type="scientific">Streptomyces echinoruber</name>
    <dbReference type="NCBI Taxonomy" id="68898"/>
    <lineage>
        <taxon>Bacteria</taxon>
        <taxon>Bacillati</taxon>
        <taxon>Actinomycetota</taxon>
        <taxon>Actinomycetes</taxon>
        <taxon>Kitasatosporales</taxon>
        <taxon>Streptomycetaceae</taxon>
        <taxon>Streptomyces</taxon>
    </lineage>
</organism>
<dbReference type="Gene3D" id="3.40.47.10">
    <property type="match status" value="2"/>
</dbReference>
<reference evidence="7" key="2">
    <citation type="submission" date="2020-09" db="EMBL/GenBank/DDBJ databases">
        <authorList>
            <person name="Sun Q."/>
            <person name="Ohkuma M."/>
        </authorList>
    </citation>
    <scope>NUCLEOTIDE SEQUENCE</scope>
    <source>
        <strain evidence="7">JCM 5016</strain>
    </source>
</reference>
<evidence type="ECO:0000259" key="5">
    <source>
        <dbReference type="Pfam" id="PF08541"/>
    </source>
</evidence>
<dbReference type="InterPro" id="IPR013751">
    <property type="entry name" value="ACP_syn_III_N"/>
</dbReference>
<evidence type="ECO:0000259" key="6">
    <source>
        <dbReference type="Pfam" id="PF08545"/>
    </source>
</evidence>
<dbReference type="GO" id="GO:0006633">
    <property type="term" value="P:fatty acid biosynthetic process"/>
    <property type="evidence" value="ECO:0007669"/>
    <property type="project" value="InterPro"/>
</dbReference>
<evidence type="ECO:0000313" key="8">
    <source>
        <dbReference type="Proteomes" id="UP000623010"/>
    </source>
</evidence>
<feature type="compositionally biased region" description="Pro residues" evidence="4">
    <location>
        <begin position="352"/>
        <end position="365"/>
    </location>
</feature>
<name>A0A918R291_9ACTN</name>
<dbReference type="InterPro" id="IPR016039">
    <property type="entry name" value="Thiolase-like"/>
</dbReference>
<keyword evidence="8" id="KW-1185">Reference proteome</keyword>
<evidence type="ECO:0000256" key="4">
    <source>
        <dbReference type="SAM" id="MobiDB-lite"/>
    </source>
</evidence>
<evidence type="ECO:0000256" key="2">
    <source>
        <dbReference type="ARBA" id="ARBA00022679"/>
    </source>
</evidence>
<dbReference type="Pfam" id="PF08541">
    <property type="entry name" value="ACP_syn_III_C"/>
    <property type="match status" value="1"/>
</dbReference>
<evidence type="ECO:0008006" key="9">
    <source>
        <dbReference type="Google" id="ProtNLM"/>
    </source>
</evidence>
<accession>A0A918R291</accession>
<proteinExistence type="predicted"/>
<sequence>MKWDELYLAGLGTWLPEAVPVERAIEQGRYDAGRAKARDYVSVCVAEDVAPPDMAVRAGRTAVERSGLAPHDFSLLLHGSLWYQGLDIWPTASYVAAGTVGRHVPAFDVQQRCNGALGAIELAGAHLRAGVGKGHAALITTGDRFAPPAVDRWNMHDYNVYGDGGTAMVLSTTGGFARVLSTATVVDNSLEGSARGDQPLRPAPDPATPIDLVARAAQYAAAGDPRQIELRTGRLINQARNQALADSRTRLKDLARVVIGATGRFEGGWHFHHLLQVPESLTTWEYGRTTGHIGAGDWNAGLEWLLRTRAVAPGDRVLLFGGGAGYSCTAAVVEITELPRWDGETAPGSPITEPPAPTTEPPGGM</sequence>
<dbReference type="InterPro" id="IPR013747">
    <property type="entry name" value="ACP_syn_III_C"/>
</dbReference>
<feature type="domain" description="Beta-ketoacyl-[acyl-carrier-protein] synthase III C-terminal" evidence="5">
    <location>
        <begin position="274"/>
        <end position="335"/>
    </location>
</feature>
<gene>
    <name evidence="7" type="ORF">GCM10010389_19030</name>
</gene>
<evidence type="ECO:0000313" key="7">
    <source>
        <dbReference type="EMBL" id="GGZ81484.1"/>
    </source>
</evidence>
<comment type="caution">
    <text evidence="7">The sequence shown here is derived from an EMBL/GenBank/DDBJ whole genome shotgun (WGS) entry which is preliminary data.</text>
</comment>
<evidence type="ECO:0000256" key="1">
    <source>
        <dbReference type="ARBA" id="ARBA00022490"/>
    </source>
</evidence>
<dbReference type="RefSeq" id="WP_190056917.1">
    <property type="nucleotide sequence ID" value="NZ_BMWH01000005.1"/>
</dbReference>
<dbReference type="SUPFAM" id="SSF53901">
    <property type="entry name" value="Thiolase-like"/>
    <property type="match status" value="1"/>
</dbReference>
<dbReference type="PANTHER" id="PTHR34069:SF2">
    <property type="entry name" value="BETA-KETOACYL-[ACYL-CARRIER-PROTEIN] SYNTHASE III"/>
    <property type="match status" value="1"/>
</dbReference>
<dbReference type="Proteomes" id="UP000623010">
    <property type="component" value="Unassembled WGS sequence"/>
</dbReference>
<protein>
    <recommendedName>
        <fullName evidence="9">Secondary metabolite biosynthesis protein</fullName>
    </recommendedName>
</protein>